<dbReference type="GO" id="GO:0009252">
    <property type="term" value="P:peptidoglycan biosynthetic process"/>
    <property type="evidence" value="ECO:0007669"/>
    <property type="project" value="UniProtKB-UniRule"/>
</dbReference>
<keyword evidence="9 13" id="KW-0961">Cell wall biogenesis/degradation</keyword>
<dbReference type="InterPro" id="IPR005750">
    <property type="entry name" value="UDP_GlcNAc_COvinyl_MurA"/>
</dbReference>
<accession>A0A6N8ECF4</accession>
<evidence type="ECO:0000256" key="9">
    <source>
        <dbReference type="ARBA" id="ARBA00023316"/>
    </source>
</evidence>
<dbReference type="GO" id="GO:0008760">
    <property type="term" value="F:UDP-N-acetylglucosamine 1-carboxyvinyltransferase activity"/>
    <property type="evidence" value="ECO:0007669"/>
    <property type="project" value="UniProtKB-UniRule"/>
</dbReference>
<evidence type="ECO:0000256" key="8">
    <source>
        <dbReference type="ARBA" id="ARBA00023306"/>
    </source>
</evidence>
<comment type="similarity">
    <text evidence="11 13">Belongs to the EPSP synthase family. MurA subfamily.</text>
</comment>
<comment type="catalytic activity">
    <reaction evidence="12 13">
        <text>phosphoenolpyruvate + UDP-N-acetyl-alpha-D-glucosamine = UDP-N-acetyl-3-O-(1-carboxyvinyl)-alpha-D-glucosamine + phosphate</text>
        <dbReference type="Rhea" id="RHEA:18681"/>
        <dbReference type="ChEBI" id="CHEBI:43474"/>
        <dbReference type="ChEBI" id="CHEBI:57705"/>
        <dbReference type="ChEBI" id="CHEBI:58702"/>
        <dbReference type="ChEBI" id="CHEBI:68483"/>
        <dbReference type="EC" id="2.5.1.7"/>
    </reaction>
</comment>
<evidence type="ECO:0000256" key="3">
    <source>
        <dbReference type="ARBA" id="ARBA00022490"/>
    </source>
</evidence>
<evidence type="ECO:0000256" key="12">
    <source>
        <dbReference type="ARBA" id="ARBA00047527"/>
    </source>
</evidence>
<dbReference type="HAMAP" id="MF_00111">
    <property type="entry name" value="MurA"/>
    <property type="match status" value="1"/>
</dbReference>
<proteinExistence type="inferred from homology"/>
<dbReference type="PANTHER" id="PTHR43783:SF1">
    <property type="entry name" value="UDP-N-ACETYLGLUCOSAMINE 1-CARBOXYVINYLTRANSFERASE"/>
    <property type="match status" value="1"/>
</dbReference>
<dbReference type="EC" id="2.5.1.7" evidence="13"/>
<comment type="caution">
    <text evidence="15">The sequence shown here is derived from an EMBL/GenBank/DDBJ whole genome shotgun (WGS) entry which is preliminary data.</text>
</comment>
<dbReference type="GO" id="GO:0005737">
    <property type="term" value="C:cytoplasm"/>
    <property type="evidence" value="ECO:0007669"/>
    <property type="project" value="UniProtKB-SubCell"/>
</dbReference>
<dbReference type="AlphaFoldDB" id="A0A6N8ECF4"/>
<evidence type="ECO:0000256" key="11">
    <source>
        <dbReference type="ARBA" id="ARBA00038367"/>
    </source>
</evidence>
<evidence type="ECO:0000313" key="16">
    <source>
        <dbReference type="Proteomes" id="UP000434044"/>
    </source>
</evidence>
<feature type="binding site" evidence="13">
    <location>
        <begin position="22"/>
        <end position="23"/>
    </location>
    <ligand>
        <name>phosphoenolpyruvate</name>
        <dbReference type="ChEBI" id="CHEBI:58702"/>
    </ligand>
</feature>
<dbReference type="NCBIfam" id="TIGR01072">
    <property type="entry name" value="murA"/>
    <property type="match status" value="1"/>
</dbReference>
<evidence type="ECO:0000256" key="5">
    <source>
        <dbReference type="ARBA" id="ARBA00022679"/>
    </source>
</evidence>
<dbReference type="InterPro" id="IPR050068">
    <property type="entry name" value="MurA_subfamily"/>
</dbReference>
<feature type="binding site" evidence="13">
    <location>
        <position position="328"/>
    </location>
    <ligand>
        <name>UDP-N-acetyl-alpha-D-glucosamine</name>
        <dbReference type="ChEBI" id="CHEBI:57705"/>
    </ligand>
</feature>
<evidence type="ECO:0000256" key="1">
    <source>
        <dbReference type="ARBA" id="ARBA00004496"/>
    </source>
</evidence>
<evidence type="ECO:0000313" key="15">
    <source>
        <dbReference type="EMBL" id="MTW20227.1"/>
    </source>
</evidence>
<dbReference type="SUPFAM" id="SSF55205">
    <property type="entry name" value="EPT/RTPC-like"/>
    <property type="match status" value="1"/>
</dbReference>
<feature type="domain" description="Enolpyruvate transferase" evidence="14">
    <location>
        <begin position="7"/>
        <end position="407"/>
    </location>
</feature>
<comment type="function">
    <text evidence="13">Cell wall formation. Adds enolpyruvyl to UDP-N-acetylglucosamine.</text>
</comment>
<dbReference type="Gene3D" id="3.65.10.10">
    <property type="entry name" value="Enolpyruvate transferase domain"/>
    <property type="match status" value="2"/>
</dbReference>
<dbReference type="UniPathway" id="UPA00219"/>
<organism evidence="15 16">
    <name type="scientific">Allochromatium palmeri</name>
    <dbReference type="NCBI Taxonomy" id="231048"/>
    <lineage>
        <taxon>Bacteria</taxon>
        <taxon>Pseudomonadati</taxon>
        <taxon>Pseudomonadota</taxon>
        <taxon>Gammaproteobacteria</taxon>
        <taxon>Chromatiales</taxon>
        <taxon>Chromatiaceae</taxon>
        <taxon>Allochromatium</taxon>
    </lineage>
</organism>
<dbReference type="RefSeq" id="WP_155448802.1">
    <property type="nucleotide sequence ID" value="NZ_WNKT01000005.1"/>
</dbReference>
<comment type="pathway">
    <text evidence="2 13">Cell wall biogenesis; peptidoglycan biosynthesis.</text>
</comment>
<dbReference type="GO" id="GO:0071555">
    <property type="term" value="P:cell wall organization"/>
    <property type="evidence" value="ECO:0007669"/>
    <property type="project" value="UniProtKB-KW"/>
</dbReference>
<evidence type="ECO:0000256" key="7">
    <source>
        <dbReference type="ARBA" id="ARBA00022984"/>
    </source>
</evidence>
<dbReference type="EMBL" id="WNKT01000005">
    <property type="protein sequence ID" value="MTW20227.1"/>
    <property type="molecule type" value="Genomic_DNA"/>
</dbReference>
<protein>
    <recommendedName>
        <fullName evidence="13">UDP-N-acetylglucosamine 1-carboxyvinyltransferase</fullName>
        <ecNumber evidence="13">2.5.1.7</ecNumber>
    </recommendedName>
    <alternativeName>
        <fullName evidence="13">Enoylpyruvate transferase</fullName>
    </alternativeName>
    <alternativeName>
        <fullName evidence="13">UDP-N-acetylglucosamine enolpyruvyl transferase</fullName>
        <shortName evidence="13">EPT</shortName>
    </alternativeName>
</protein>
<keyword evidence="16" id="KW-1185">Reference proteome</keyword>
<evidence type="ECO:0000256" key="10">
    <source>
        <dbReference type="ARBA" id="ARBA00023317"/>
    </source>
</evidence>
<keyword evidence="8 13" id="KW-0131">Cell cycle</keyword>
<evidence type="ECO:0000256" key="4">
    <source>
        <dbReference type="ARBA" id="ARBA00022618"/>
    </source>
</evidence>
<dbReference type="GO" id="GO:0051301">
    <property type="term" value="P:cell division"/>
    <property type="evidence" value="ECO:0007669"/>
    <property type="project" value="UniProtKB-KW"/>
</dbReference>
<dbReference type="PANTHER" id="PTHR43783">
    <property type="entry name" value="UDP-N-ACETYLGLUCOSAMINE 1-CARBOXYVINYLTRANSFERASE"/>
    <property type="match status" value="1"/>
</dbReference>
<comment type="caution">
    <text evidence="13">Lacks conserved residue(s) required for the propagation of feature annotation.</text>
</comment>
<keyword evidence="10 13" id="KW-0670">Pyruvate</keyword>
<sequence length="427" mass="45223">MDKLLITGGTPLHGEVRASGAKNAALPILAATLLAEGPVHLTNVPRLRDIRTTLDLLGRMGARLTQDAADGIRVEPAELTSCVAPYELVKTMRASILVLGPLVARYGQADVSLPGGCAIGARPVNLHIDGLRAMGAEVTVEGGYIRARAQRLRGARIVMELVSVTGTENLMMAAALASGETLIENAAREPEVVDLAEFLNALGARIEGAGTDLIRVQGVERLGGGDYRVMPDRIETGTFLVGAAMTGGRVRVTDTRPDCLDAVIQKLREAGAEVSTGLDWIDVDMGGRRPQSVDIHTAPHPAFPTDMQAQFCALNAIAEGVGTVAETIFENRFMHVPELQRMGADIRIDGHVAVCHGVECLTAAPVMATDLRASAGLVLAGLVARGETLVDRIYHLDRGYETMETKLSTLGANIQRIAGADRITPSL</sequence>
<feature type="binding site" evidence="13">
    <location>
        <position position="306"/>
    </location>
    <ligand>
        <name>UDP-N-acetyl-alpha-D-glucosamine</name>
        <dbReference type="ChEBI" id="CHEBI:57705"/>
    </ligand>
</feature>
<feature type="active site" description="Proton donor" evidence="13">
    <location>
        <position position="117"/>
    </location>
</feature>
<evidence type="ECO:0000259" key="14">
    <source>
        <dbReference type="Pfam" id="PF00275"/>
    </source>
</evidence>
<dbReference type="GO" id="GO:0019277">
    <property type="term" value="P:UDP-N-acetylgalactosamine biosynthetic process"/>
    <property type="evidence" value="ECO:0007669"/>
    <property type="project" value="InterPro"/>
</dbReference>
<keyword evidence="6 13" id="KW-0133">Cell shape</keyword>
<comment type="subcellular location">
    <subcellularLocation>
        <location evidence="1 13">Cytoplasm</location>
    </subcellularLocation>
</comment>
<dbReference type="Pfam" id="PF00275">
    <property type="entry name" value="EPSP_synthase"/>
    <property type="match status" value="1"/>
</dbReference>
<dbReference type="GO" id="GO:0008360">
    <property type="term" value="P:regulation of cell shape"/>
    <property type="evidence" value="ECO:0007669"/>
    <property type="project" value="UniProtKB-KW"/>
</dbReference>
<evidence type="ECO:0000256" key="13">
    <source>
        <dbReference type="HAMAP-Rule" id="MF_00111"/>
    </source>
</evidence>
<dbReference type="FunFam" id="3.65.10.10:FF:000002">
    <property type="entry name" value="UDP-N-acetylglucosamine 1-carboxyvinyltransferase"/>
    <property type="match status" value="1"/>
</dbReference>
<dbReference type="InterPro" id="IPR001986">
    <property type="entry name" value="Enolpyruvate_Tfrase_dom"/>
</dbReference>
<feature type="modified residue" description="2-(S-cysteinyl)pyruvic acid O-phosphothioketal" evidence="13">
    <location>
        <position position="117"/>
    </location>
</feature>
<dbReference type="CDD" id="cd01555">
    <property type="entry name" value="UdpNAET"/>
    <property type="match status" value="1"/>
</dbReference>
<dbReference type="OrthoDB" id="9803760at2"/>
<dbReference type="NCBIfam" id="NF006873">
    <property type="entry name" value="PRK09369.1"/>
    <property type="match status" value="1"/>
</dbReference>
<evidence type="ECO:0000256" key="2">
    <source>
        <dbReference type="ARBA" id="ARBA00004752"/>
    </source>
</evidence>
<evidence type="ECO:0000256" key="6">
    <source>
        <dbReference type="ARBA" id="ARBA00022960"/>
    </source>
</evidence>
<keyword evidence="4 13" id="KW-0132">Cell division</keyword>
<gene>
    <name evidence="13 15" type="primary">murA</name>
    <name evidence="15" type="ORF">GJ668_03845</name>
</gene>
<feature type="binding site" evidence="13">
    <location>
        <position position="93"/>
    </location>
    <ligand>
        <name>UDP-N-acetyl-alpha-D-glucosamine</name>
        <dbReference type="ChEBI" id="CHEBI:57705"/>
    </ligand>
</feature>
<dbReference type="Proteomes" id="UP000434044">
    <property type="component" value="Unassembled WGS sequence"/>
</dbReference>
<keyword evidence="3 13" id="KW-0963">Cytoplasm</keyword>
<keyword evidence="5 13" id="KW-0808">Transferase</keyword>
<name>A0A6N8ECF4_9GAMM</name>
<dbReference type="InterPro" id="IPR036968">
    <property type="entry name" value="Enolpyruvate_Tfrase_sf"/>
</dbReference>
<reference evidence="15 16" key="1">
    <citation type="submission" date="2019-11" db="EMBL/GenBank/DDBJ databases">
        <title>Whole-genome sequence of the anaerobic purple sulfur bacterium Allochromatium palmeri DSM 15591.</title>
        <authorList>
            <person name="Kyndt J.A."/>
            <person name="Meyer T.E."/>
        </authorList>
    </citation>
    <scope>NUCLEOTIDE SEQUENCE [LARGE SCALE GENOMIC DNA]</scope>
    <source>
        <strain evidence="15 16">DSM 15591</strain>
    </source>
</reference>
<keyword evidence="7 13" id="KW-0573">Peptidoglycan synthesis</keyword>
<dbReference type="InterPro" id="IPR013792">
    <property type="entry name" value="RNA3'P_cycl/enolpyr_Trfase_a/b"/>
</dbReference>